<dbReference type="InterPro" id="IPR003468">
    <property type="entry name" value="Cyt_c_oxidase_monohaem-su/FixO"/>
</dbReference>
<dbReference type="GO" id="GO:0020037">
    <property type="term" value="F:heme binding"/>
    <property type="evidence" value="ECO:0007669"/>
    <property type="project" value="InterPro"/>
</dbReference>
<accession>A0A7C2JYY9</accession>
<dbReference type="EMBL" id="DSOK01000324">
    <property type="protein sequence ID" value="HEN16106.1"/>
    <property type="molecule type" value="Genomic_DNA"/>
</dbReference>
<dbReference type="AlphaFoldDB" id="A0A7C2JYY9"/>
<sequence>MFEKKSGILLIAGVGFFAFAFLSNAVVPILMYRHLPEKTVLQVVNGNVRYQFEDLAQRFPEAFKQAYGEPPTDPHAAGEWYNEKCAEALELGRKVYVGEGCWHCHSQFVRPVSNEDRRWGPVSKSWEYQNRLQRPVMFGTRRVGPDLSREGGRRSNDWHAVHFYQPDMLSPKSPMPRYPWLFDGAPDQPNARGLALMTYVQWLGSWLESYPYYEDYAPTPIKAVAAAE</sequence>
<proteinExistence type="predicted"/>
<organism evidence="1">
    <name type="scientific">Schlesneria paludicola</name>
    <dbReference type="NCBI Taxonomy" id="360056"/>
    <lineage>
        <taxon>Bacteria</taxon>
        <taxon>Pseudomonadati</taxon>
        <taxon>Planctomycetota</taxon>
        <taxon>Planctomycetia</taxon>
        <taxon>Planctomycetales</taxon>
        <taxon>Planctomycetaceae</taxon>
        <taxon>Schlesneria</taxon>
    </lineage>
</organism>
<comment type="caution">
    <text evidence="1">The sequence shown here is derived from an EMBL/GenBank/DDBJ whole genome shotgun (WGS) entry which is preliminary data.</text>
</comment>
<protein>
    <submittedName>
        <fullName evidence="1">Cytochrome-c oxidase</fullName>
    </submittedName>
</protein>
<dbReference type="SUPFAM" id="SSF46626">
    <property type="entry name" value="Cytochrome c"/>
    <property type="match status" value="1"/>
</dbReference>
<dbReference type="Pfam" id="PF02433">
    <property type="entry name" value="FixO"/>
    <property type="match status" value="1"/>
</dbReference>
<reference evidence="1" key="1">
    <citation type="journal article" date="2020" name="mSystems">
        <title>Genome- and Community-Level Interaction Insights into Carbon Utilization and Element Cycling Functions of Hydrothermarchaeota in Hydrothermal Sediment.</title>
        <authorList>
            <person name="Zhou Z."/>
            <person name="Liu Y."/>
            <person name="Xu W."/>
            <person name="Pan J."/>
            <person name="Luo Z.H."/>
            <person name="Li M."/>
        </authorList>
    </citation>
    <scope>NUCLEOTIDE SEQUENCE [LARGE SCALE GENOMIC DNA]</scope>
    <source>
        <strain evidence="1">SpSt-339</strain>
    </source>
</reference>
<dbReference type="GO" id="GO:0009055">
    <property type="term" value="F:electron transfer activity"/>
    <property type="evidence" value="ECO:0007669"/>
    <property type="project" value="InterPro"/>
</dbReference>
<dbReference type="Gene3D" id="1.10.760.10">
    <property type="entry name" value="Cytochrome c-like domain"/>
    <property type="match status" value="1"/>
</dbReference>
<dbReference type="InterPro" id="IPR036909">
    <property type="entry name" value="Cyt_c-like_dom_sf"/>
</dbReference>
<gene>
    <name evidence="1" type="ORF">ENQ76_11645</name>
</gene>
<evidence type="ECO:0000313" key="1">
    <source>
        <dbReference type="EMBL" id="HEN16106.1"/>
    </source>
</evidence>
<name>A0A7C2JYY9_9PLAN</name>